<evidence type="ECO:0000313" key="1">
    <source>
        <dbReference type="EMBL" id="KAJ2966587.1"/>
    </source>
</evidence>
<sequence length="1049" mass="115295">MAVLDSAIGMYFLSRFIKESCLSILISLVLATVAGILFGRRSTTALKFWNEKIEQRVTKTSRVLSQLAAIKALGLAPKMSAYLQHLREEETRATRPFRVVRAFAIGSASLTDLMTPVIVFAVALFCNVFGDEISPQVIYPTLAIVSMVQGPISELLKAYPAAMAMMGCFERIRQFLCQEEHADPRLLLTHVPREVSREWPTDSETQVVETRVVQKDPSRVVHFQGVSIAPIGMGKPLLSKINLSIAPGSITAVVGSTSSGKTTFMQAILGEVDVLKGLLSVDEMDIALCGQVVWLPNDSVLDCIIGSSEYDEDWLLMVIRVCRLVQDLRDLPGGLGYIVGSGGIALSGGQRQRIGIARAVYTRAPMMLFDDSFSAIDRSTARAILSDLCGNDGILRQFGSTVVLSSYIREALDVADSLILLDGDGQVLSEPTVAYGQVRSQAMALLENAKASAVEPFCNNNESSTQHRSFVEAEMTSRVQRVEDDVRKRGDPKLYMLWIDPVGRLRFLSWCLLVLLLSIAEVGPKIYLRFWIDNAPGNRVWFLGFASIPASASVFTFACLYSLFVHMSPRAANSVHRKLTQTTTNATLDFLTSHDAGSILNRYTIDMDQIAKAVPSSIYNTMYVVLTTLIQLGIAFSGATFMTALLPFVVAAVYCIQRIYLFTSRQLRHLTMESQAPLVTSLRETSDGLIYIRGFGWQSQVFERSLKLIDQSQKPFYLLLCSQQMLALVLDLLAALIAGTLVSLTTFVKDSSSENVAGLSFLTIIVLGTSFNRVVTYWTAMETVVGSLSRLSSFMDKTPQEPKQGTSPLPPNWPRRGEIEMTNVTAFYRADGDGSREAVLHDVSLSIQPGQKVGFVGRSGSGKSSLLLTLLGLIDYEGSIVIDGVDMATAPRDELRARIVTISQDQVELDGTVRDNLLPFDTVWGEEKEEGSGKAQQEQGPSTAHKEMVLRETLDRLRLWDQLQGKGGLDAMLADVGYSHGEKQMLCVARAVATGGVDLWRDQVVREMMRDYFHGCTILAIAHREQSIADANVIVEMSRGRVVGVAPRS</sequence>
<proteinExistence type="predicted"/>
<keyword evidence="2" id="KW-1185">Reference proteome</keyword>
<dbReference type="EMBL" id="JANJQO010002574">
    <property type="protein sequence ID" value="KAJ2966587.1"/>
    <property type="molecule type" value="Genomic_DNA"/>
</dbReference>
<gene>
    <name evidence="1" type="ORF">NQ176_g10080</name>
</gene>
<protein>
    <submittedName>
        <fullName evidence="1">Uncharacterized protein</fullName>
    </submittedName>
</protein>
<reference evidence="1" key="1">
    <citation type="submission" date="2022-08" db="EMBL/GenBank/DDBJ databases">
        <title>Genome Sequence of Lecanicillium fungicola.</title>
        <authorList>
            <person name="Buettner E."/>
        </authorList>
    </citation>
    <scope>NUCLEOTIDE SEQUENCE</scope>
    <source>
        <strain evidence="1">Babe33</strain>
    </source>
</reference>
<organism evidence="1 2">
    <name type="scientific">Zarea fungicola</name>
    <dbReference type="NCBI Taxonomy" id="93591"/>
    <lineage>
        <taxon>Eukaryota</taxon>
        <taxon>Fungi</taxon>
        <taxon>Dikarya</taxon>
        <taxon>Ascomycota</taxon>
        <taxon>Pezizomycotina</taxon>
        <taxon>Sordariomycetes</taxon>
        <taxon>Hypocreomycetidae</taxon>
        <taxon>Hypocreales</taxon>
        <taxon>Cordycipitaceae</taxon>
        <taxon>Zarea</taxon>
    </lineage>
</organism>
<name>A0ACC1MIV6_9HYPO</name>
<comment type="caution">
    <text evidence="1">The sequence shown here is derived from an EMBL/GenBank/DDBJ whole genome shotgun (WGS) entry which is preliminary data.</text>
</comment>
<evidence type="ECO:0000313" key="2">
    <source>
        <dbReference type="Proteomes" id="UP001143910"/>
    </source>
</evidence>
<accession>A0ACC1MIV6</accession>
<dbReference type="Proteomes" id="UP001143910">
    <property type="component" value="Unassembled WGS sequence"/>
</dbReference>